<proteinExistence type="predicted"/>
<dbReference type="Gene3D" id="1.25.40.10">
    <property type="entry name" value="Tetratricopeptide repeat domain"/>
    <property type="match status" value="2"/>
</dbReference>
<evidence type="ECO:0000313" key="2">
    <source>
        <dbReference type="EMBL" id="TPX16042.1"/>
    </source>
</evidence>
<protein>
    <recommendedName>
        <fullName evidence="4">TPR domain protein</fullName>
    </recommendedName>
</protein>
<dbReference type="InParanoid" id="A0A507B195"/>
<dbReference type="AlphaFoldDB" id="A0A507B195"/>
<keyword evidence="3" id="KW-1185">Reference proteome</keyword>
<dbReference type="OrthoDB" id="414774at2759"/>
<name>A0A507B195_9PEZI</name>
<dbReference type="SUPFAM" id="SSF48452">
    <property type="entry name" value="TPR-like"/>
    <property type="match status" value="2"/>
</dbReference>
<gene>
    <name evidence="2" type="ORF">E0L32_000376</name>
</gene>
<dbReference type="Proteomes" id="UP000319257">
    <property type="component" value="Unassembled WGS sequence"/>
</dbReference>
<dbReference type="PANTHER" id="PTHR45588:SF1">
    <property type="entry name" value="WW DOMAIN-CONTAINING PROTEIN"/>
    <property type="match status" value="1"/>
</dbReference>
<accession>A0A507B195</accession>
<dbReference type="STRING" id="1093900.A0A507B195"/>
<evidence type="ECO:0000256" key="1">
    <source>
        <dbReference type="SAM" id="MobiDB-lite"/>
    </source>
</evidence>
<dbReference type="InterPro" id="IPR011990">
    <property type="entry name" value="TPR-like_helical_dom_sf"/>
</dbReference>
<dbReference type="EMBL" id="SKBQ01000001">
    <property type="protein sequence ID" value="TPX16042.1"/>
    <property type="molecule type" value="Genomic_DNA"/>
</dbReference>
<evidence type="ECO:0008006" key="4">
    <source>
        <dbReference type="Google" id="ProtNLM"/>
    </source>
</evidence>
<comment type="caution">
    <text evidence="2">The sequence shown here is derived from an EMBL/GenBank/DDBJ whole genome shotgun (WGS) entry which is preliminary data.</text>
</comment>
<evidence type="ECO:0000313" key="3">
    <source>
        <dbReference type="Proteomes" id="UP000319257"/>
    </source>
</evidence>
<dbReference type="GeneID" id="41967823"/>
<reference evidence="2 3" key="1">
    <citation type="submission" date="2019-06" db="EMBL/GenBank/DDBJ databases">
        <title>Draft genome sequence of the filamentous fungus Phialemoniopsis curvata isolated from diesel fuel.</title>
        <authorList>
            <person name="Varaljay V.A."/>
            <person name="Lyon W.J."/>
            <person name="Crouch A.L."/>
            <person name="Drake C.E."/>
            <person name="Hollomon J.M."/>
            <person name="Nadeau L.J."/>
            <person name="Nunn H.S."/>
            <person name="Stevenson B.S."/>
            <person name="Bojanowski C.L."/>
            <person name="Crookes-Goodson W.J."/>
        </authorList>
    </citation>
    <scope>NUCLEOTIDE SEQUENCE [LARGE SCALE GENOMIC DNA]</scope>
    <source>
        <strain evidence="2 3">D216</strain>
    </source>
</reference>
<dbReference type="RefSeq" id="XP_030997753.1">
    <property type="nucleotide sequence ID" value="XM_031138095.1"/>
</dbReference>
<dbReference type="PANTHER" id="PTHR45588">
    <property type="entry name" value="TPR DOMAIN-CONTAINING PROTEIN"/>
    <property type="match status" value="1"/>
</dbReference>
<feature type="region of interest" description="Disordered" evidence="1">
    <location>
        <begin position="562"/>
        <end position="587"/>
    </location>
</feature>
<organism evidence="2 3">
    <name type="scientific">Thyridium curvatum</name>
    <dbReference type="NCBI Taxonomy" id="1093900"/>
    <lineage>
        <taxon>Eukaryota</taxon>
        <taxon>Fungi</taxon>
        <taxon>Dikarya</taxon>
        <taxon>Ascomycota</taxon>
        <taxon>Pezizomycotina</taxon>
        <taxon>Sordariomycetes</taxon>
        <taxon>Sordariomycetidae</taxon>
        <taxon>Thyridiales</taxon>
        <taxon>Thyridiaceae</taxon>
        <taxon>Thyridium</taxon>
    </lineage>
</organism>
<sequence length="587" mass="66168">MAELKGLPCPAGSYHYDLGTYSRRISTKSQDAQKWFDRGVMWCYGFNHEEGVVCFQHAIDHDPECAMAYWGFAYALGPNYNRSWQLFGRDEYKNVRLQTHRAVERAKLCQATPVEKALIRALDVRYPGQDAKENFSVWNIAYADAMEKVYGDFPDDLDVAALYADAMMNLAPWQMWSVATGKPAREARTLQTKAVLERALANGGDWHPGVIHLYIHLMEMSPTPEAALKVADRLRGMVPDAGHLHHMPSHLHILCGNYQEAVKCNAEAAEANEKYAHRNGDLNFYTVYRLHDYHFLVYAAMFAGQYKVAVDTCKKLEDSISDELLLTGTPNMANWLEAFCTLRLHTYIRFGRWEELVALPLPANPDLYCVTYAMTHYAKGVAHAALGNIAEADSERELFREAASKVPESRTHLHNKCVDIMKIASDMLDGEIAYRKRDFDAAFACLRRSGAKSDLLPYEEPWAWMQPPRHALGALLLEQGHVEEAAVEYALDLGIPDPRTGAPLPRQLRHEDNVWALHGYHECLVRLGRRTEAEDIKPRLDKALSIADIKIESSCFCRRGKAAAGGWSGKRGKKSDTDSAKVPGPRI</sequence>